<evidence type="ECO:0000256" key="3">
    <source>
        <dbReference type="HAMAP-Rule" id="MF_00187"/>
    </source>
</evidence>
<dbReference type="Gene3D" id="3.10.20.10">
    <property type="match status" value="1"/>
</dbReference>
<dbReference type="InterPro" id="IPR003786">
    <property type="entry name" value="FdhD"/>
</dbReference>
<organism evidence="5 6">
    <name type="scientific">Croceicoccus marinus</name>
    <dbReference type="NCBI Taxonomy" id="450378"/>
    <lineage>
        <taxon>Bacteria</taxon>
        <taxon>Pseudomonadati</taxon>
        <taxon>Pseudomonadota</taxon>
        <taxon>Alphaproteobacteria</taxon>
        <taxon>Sphingomonadales</taxon>
        <taxon>Erythrobacteraceae</taxon>
        <taxon>Croceicoccus</taxon>
    </lineage>
</organism>
<dbReference type="PANTHER" id="PTHR30592:SF1">
    <property type="entry name" value="SULFUR CARRIER PROTEIN FDHD"/>
    <property type="match status" value="1"/>
</dbReference>
<dbReference type="AlphaFoldDB" id="A0A1Z1FH12"/>
<protein>
    <recommendedName>
        <fullName evidence="3">Sulfur carrier protein FdhD</fullName>
    </recommendedName>
</protein>
<proteinExistence type="inferred from homology"/>
<dbReference type="GO" id="GO:0005737">
    <property type="term" value="C:cytoplasm"/>
    <property type="evidence" value="ECO:0007669"/>
    <property type="project" value="UniProtKB-SubCell"/>
</dbReference>
<feature type="active site" description="Cysteine persulfide intermediate" evidence="3">
    <location>
        <position position="114"/>
    </location>
</feature>
<dbReference type="PANTHER" id="PTHR30592">
    <property type="entry name" value="FORMATE DEHYDROGENASE"/>
    <property type="match status" value="1"/>
</dbReference>
<sequence length="283" mass="29855">MAGMTCTADQTPVRRIAFTGGPQRAAPAELAQEQPIAFEYNGLGYAVMLGTPSDLGDFAVGFTLSEGLAQNAGEIGSIQIAPVDRGTIIRITLPEERADPLRERLRLRLVEGSCGLCGLDSIEEVLRPLPPLTARPRFGIRAIAAALAEFRTHQPIGRATGAMHAAAFCDPAGRILFAREDVGRHNALDKLVGRMMREGAQPDGGFVLLSARCSYELVEKTVRAGIPALVTISAASDLAVRRAGEAGLTLVSLARGDGALVMNDPHDVLHGSDPAGPAPGHRR</sequence>
<comment type="similarity">
    <text evidence="3">Belongs to the FdhD family.</text>
</comment>
<evidence type="ECO:0000313" key="6">
    <source>
        <dbReference type="Proteomes" id="UP000195807"/>
    </source>
</evidence>
<dbReference type="InterPro" id="IPR016193">
    <property type="entry name" value="Cytidine_deaminase-like"/>
</dbReference>
<dbReference type="NCBIfam" id="TIGR00129">
    <property type="entry name" value="fdhD_narQ"/>
    <property type="match status" value="1"/>
</dbReference>
<evidence type="ECO:0000256" key="4">
    <source>
        <dbReference type="SAM" id="MobiDB-lite"/>
    </source>
</evidence>
<keyword evidence="2 3" id="KW-0501">Molybdenum cofactor biosynthesis</keyword>
<dbReference type="KEGG" id="cman:A9D14_17010"/>
<comment type="subcellular location">
    <subcellularLocation>
        <location evidence="3">Cytoplasm</location>
    </subcellularLocation>
</comment>
<comment type="caution">
    <text evidence="3">Lacks conserved residue(s) required for the propagation of feature annotation.</text>
</comment>
<dbReference type="Proteomes" id="UP000195807">
    <property type="component" value="Plasmid pCME4A9I"/>
</dbReference>
<keyword evidence="6" id="KW-1185">Reference proteome</keyword>
<keyword evidence="5" id="KW-0614">Plasmid</keyword>
<evidence type="ECO:0000256" key="1">
    <source>
        <dbReference type="ARBA" id="ARBA00022490"/>
    </source>
</evidence>
<dbReference type="PIRSF" id="PIRSF015626">
    <property type="entry name" value="FdhD"/>
    <property type="match status" value="1"/>
</dbReference>
<gene>
    <name evidence="3" type="primary">fdhD</name>
    <name evidence="5" type="ORF">A9D14_17010</name>
</gene>
<evidence type="ECO:0000256" key="2">
    <source>
        <dbReference type="ARBA" id="ARBA00023150"/>
    </source>
</evidence>
<dbReference type="Gene3D" id="3.40.140.10">
    <property type="entry name" value="Cytidine Deaminase, domain 2"/>
    <property type="match status" value="1"/>
</dbReference>
<keyword evidence="1 3" id="KW-0963">Cytoplasm</keyword>
<dbReference type="GO" id="GO:0097163">
    <property type="term" value="F:sulfur carrier activity"/>
    <property type="evidence" value="ECO:0007669"/>
    <property type="project" value="UniProtKB-UniRule"/>
</dbReference>
<dbReference type="GO" id="GO:0016783">
    <property type="term" value="F:sulfurtransferase activity"/>
    <property type="evidence" value="ECO:0007669"/>
    <property type="project" value="InterPro"/>
</dbReference>
<keyword evidence="5" id="KW-0808">Transferase</keyword>
<reference evidence="5 6" key="1">
    <citation type="submission" date="2017-01" db="EMBL/GenBank/DDBJ databases">
        <title>Complete genome sequence of esterase-producing bacterium Croceicoccus marinus E4A9.</title>
        <authorList>
            <person name="Wu Y.-H."/>
            <person name="Cheng H."/>
            <person name="Xu L."/>
            <person name="Huo Y.-Y."/>
            <person name="Wang C.-S."/>
            <person name="Xu X.-W."/>
        </authorList>
    </citation>
    <scope>NUCLEOTIDE SEQUENCE [LARGE SCALE GENOMIC DNA]</scope>
    <source>
        <strain evidence="5 6">E4A9</strain>
        <plasmid evidence="6">Plasmid pcme4a9i</plasmid>
    </source>
</reference>
<feature type="region of interest" description="Disordered" evidence="4">
    <location>
        <begin position="264"/>
        <end position="283"/>
    </location>
</feature>
<geneLocation type="plasmid" evidence="6">
    <name>pcme4a9i</name>
</geneLocation>
<dbReference type="EMBL" id="CP019603">
    <property type="protein sequence ID" value="ARU18007.1"/>
    <property type="molecule type" value="Genomic_DNA"/>
</dbReference>
<dbReference type="STRING" id="450378.GCA_001661675_03420"/>
<evidence type="ECO:0000313" key="5">
    <source>
        <dbReference type="EMBL" id="ARU18007.1"/>
    </source>
</evidence>
<name>A0A1Z1FH12_9SPHN</name>
<accession>A0A1Z1FH12</accession>
<dbReference type="HAMAP" id="MF_00187">
    <property type="entry name" value="FdhD"/>
    <property type="match status" value="1"/>
</dbReference>
<dbReference type="SUPFAM" id="SSF53927">
    <property type="entry name" value="Cytidine deaminase-like"/>
    <property type="match status" value="1"/>
</dbReference>
<dbReference type="Pfam" id="PF02634">
    <property type="entry name" value="FdhD-NarQ"/>
    <property type="match status" value="1"/>
</dbReference>
<comment type="function">
    <text evidence="3">Required for formate dehydrogenase (FDH) activity. Acts as a sulfur carrier protein that transfers sulfur from IscS to the molybdenum cofactor prior to its insertion into FDH.</text>
</comment>
<dbReference type="GO" id="GO:0006777">
    <property type="term" value="P:Mo-molybdopterin cofactor biosynthetic process"/>
    <property type="evidence" value="ECO:0007669"/>
    <property type="project" value="UniProtKB-UniRule"/>
</dbReference>